<accession>A0A8J9ZBH9</accession>
<evidence type="ECO:0000256" key="1">
    <source>
        <dbReference type="SAM" id="MobiDB-lite"/>
    </source>
</evidence>
<feature type="region of interest" description="Disordered" evidence="1">
    <location>
        <begin position="13"/>
        <end position="38"/>
    </location>
</feature>
<reference evidence="2" key="1">
    <citation type="submission" date="2022-01" db="EMBL/GenBank/DDBJ databases">
        <authorList>
            <person name="Braso-Vives M."/>
        </authorList>
    </citation>
    <scope>NUCLEOTIDE SEQUENCE</scope>
</reference>
<sequence>MVSFEFLDTKGLIGQGRPQRVPGRLDAPSGEREKTPRHLTGTGVWRELTLPLPARRSWYIPFSGPGWLQRRSGYRRDGHRLVPTADCGASRPYPAWNNYRIASQLLAEDALEFPRAYQRGIALRNLPGLLDENNRNGQEIVLVSRLPGLAERKTGKSAFCFVKAMGTLWDATRINLAIFLLLVVHANAQFSRKKSSSCDCPEVSALPLSANQKSRQLPLATSKYPEGGRE</sequence>
<dbReference type="AlphaFoldDB" id="A0A8J9ZBH9"/>
<feature type="region of interest" description="Disordered" evidence="1">
    <location>
        <begin position="211"/>
        <end position="230"/>
    </location>
</feature>
<gene>
    <name evidence="2" type="primary">Hypp9073</name>
    <name evidence="2" type="ORF">BLAG_LOCUS11852</name>
</gene>
<dbReference type="EMBL" id="OV696704">
    <property type="protein sequence ID" value="CAH1251478.1"/>
    <property type="molecule type" value="Genomic_DNA"/>
</dbReference>
<evidence type="ECO:0000313" key="3">
    <source>
        <dbReference type="Proteomes" id="UP000838412"/>
    </source>
</evidence>
<evidence type="ECO:0000313" key="2">
    <source>
        <dbReference type="EMBL" id="CAH1251478.1"/>
    </source>
</evidence>
<organism evidence="2 3">
    <name type="scientific">Branchiostoma lanceolatum</name>
    <name type="common">Common lancelet</name>
    <name type="synonym">Amphioxus lanceolatum</name>
    <dbReference type="NCBI Taxonomy" id="7740"/>
    <lineage>
        <taxon>Eukaryota</taxon>
        <taxon>Metazoa</taxon>
        <taxon>Chordata</taxon>
        <taxon>Cephalochordata</taxon>
        <taxon>Leptocardii</taxon>
        <taxon>Amphioxiformes</taxon>
        <taxon>Branchiostomatidae</taxon>
        <taxon>Branchiostoma</taxon>
    </lineage>
</organism>
<keyword evidence="3" id="KW-1185">Reference proteome</keyword>
<protein>
    <submittedName>
        <fullName evidence="2">Hypp9073 protein</fullName>
    </submittedName>
</protein>
<name>A0A8J9ZBH9_BRALA</name>
<proteinExistence type="predicted"/>
<dbReference type="Proteomes" id="UP000838412">
    <property type="component" value="Chromosome 19"/>
</dbReference>